<sequence length="294" mass="33698">MTCGLFRGGEFTEEEEDTERESEKEEQVEEDEEVEEDKQQKKDKQVEEEHDEKEEGETVVGEESSSSPSEQDETPTDTKKRKKAEEKGKKVKAIEKEQKAREERRRKGKAPMKPEKSKLITLSLEIVNVNTVLNVCFNVYKVFCSFLKQLEVSHMLATPIEVGMSYFAPFMETEKDILKEAEDKLRKTKNSNHIAHVSLNRGMPSTSGIDGLTRMVEKIENSQKRMETSVEGILEFLKSGARAFEEHLDKVKEDQEEDDDVEDLNLDSSNPTVLEKRNDDKDKDGKGLMDESRA</sequence>
<gene>
    <name evidence="3" type="primary">LOC127149725</name>
</gene>
<feature type="compositionally biased region" description="Basic and acidic residues" evidence="1">
    <location>
        <begin position="83"/>
        <end position="105"/>
    </location>
</feature>
<feature type="compositionally biased region" description="Low complexity" evidence="1">
    <location>
        <begin position="58"/>
        <end position="69"/>
    </location>
</feature>
<feature type="compositionally biased region" description="Basic and acidic residues" evidence="1">
    <location>
        <begin position="37"/>
        <end position="47"/>
    </location>
</feature>
<feature type="region of interest" description="Disordered" evidence="1">
    <location>
        <begin position="1"/>
        <end position="114"/>
    </location>
</feature>
<feature type="compositionally biased region" description="Acidic residues" evidence="1">
    <location>
        <begin position="48"/>
        <end position="57"/>
    </location>
</feature>
<protein>
    <submittedName>
        <fullName evidence="3">Uncharacterized protein LOC127149725</fullName>
    </submittedName>
</protein>
<reference evidence="3" key="1">
    <citation type="submission" date="2025-08" db="UniProtKB">
        <authorList>
            <consortium name="RefSeq"/>
        </authorList>
    </citation>
    <scope>IDENTIFICATION</scope>
    <source>
        <tissue evidence="3">Stem</tissue>
    </source>
</reference>
<feature type="region of interest" description="Disordered" evidence="1">
    <location>
        <begin position="249"/>
        <end position="294"/>
    </location>
</feature>
<dbReference type="Proteomes" id="UP001652600">
    <property type="component" value="Chromosome 6"/>
</dbReference>
<dbReference type="GeneID" id="127149725"/>
<evidence type="ECO:0000313" key="2">
    <source>
        <dbReference type="Proteomes" id="UP001652600"/>
    </source>
</evidence>
<evidence type="ECO:0000256" key="1">
    <source>
        <dbReference type="SAM" id="MobiDB-lite"/>
    </source>
</evidence>
<feature type="compositionally biased region" description="Acidic residues" evidence="1">
    <location>
        <begin position="11"/>
        <end position="36"/>
    </location>
</feature>
<evidence type="ECO:0000313" key="3">
    <source>
        <dbReference type="RefSeq" id="XP_050941551.1"/>
    </source>
</evidence>
<accession>A0ABM3KUW9</accession>
<organism evidence="2 3">
    <name type="scientific">Cucumis melo</name>
    <name type="common">Muskmelon</name>
    <dbReference type="NCBI Taxonomy" id="3656"/>
    <lineage>
        <taxon>Eukaryota</taxon>
        <taxon>Viridiplantae</taxon>
        <taxon>Streptophyta</taxon>
        <taxon>Embryophyta</taxon>
        <taxon>Tracheophyta</taxon>
        <taxon>Spermatophyta</taxon>
        <taxon>Magnoliopsida</taxon>
        <taxon>eudicotyledons</taxon>
        <taxon>Gunneridae</taxon>
        <taxon>Pentapetalae</taxon>
        <taxon>rosids</taxon>
        <taxon>fabids</taxon>
        <taxon>Cucurbitales</taxon>
        <taxon>Cucurbitaceae</taxon>
        <taxon>Benincaseae</taxon>
        <taxon>Cucumis</taxon>
    </lineage>
</organism>
<keyword evidence="2" id="KW-1185">Reference proteome</keyword>
<feature type="compositionally biased region" description="Basic and acidic residues" evidence="1">
    <location>
        <begin position="274"/>
        <end position="294"/>
    </location>
</feature>
<feature type="compositionally biased region" description="Acidic residues" evidence="1">
    <location>
        <begin position="254"/>
        <end position="265"/>
    </location>
</feature>
<name>A0ABM3KUW9_CUCME</name>
<proteinExistence type="predicted"/>
<dbReference type="RefSeq" id="XP_050941551.1">
    <property type="nucleotide sequence ID" value="XM_051085594.1"/>
</dbReference>